<feature type="region of interest" description="Disordered" evidence="1">
    <location>
        <begin position="31"/>
        <end position="51"/>
    </location>
</feature>
<reference evidence="3 4" key="1">
    <citation type="journal article" date="2019" name="PLoS Biol.">
        <title>Sex chromosomes control vertical transmission of feminizing Wolbachia symbionts in an isopod.</title>
        <authorList>
            <person name="Becking T."/>
            <person name="Chebbi M.A."/>
            <person name="Giraud I."/>
            <person name="Moumen B."/>
            <person name="Laverre T."/>
            <person name="Caubet Y."/>
            <person name="Peccoud J."/>
            <person name="Gilbert C."/>
            <person name="Cordaux R."/>
        </authorList>
    </citation>
    <scope>NUCLEOTIDE SEQUENCE [LARGE SCALE GENOMIC DNA]</scope>
    <source>
        <strain evidence="3">ANa2</strain>
        <tissue evidence="3">Whole body excluding digestive tract and cuticle</tissue>
    </source>
</reference>
<proteinExistence type="predicted"/>
<feature type="transmembrane region" description="Helical" evidence="2">
    <location>
        <begin position="102"/>
        <end position="123"/>
    </location>
</feature>
<name>A0A5N5T4E5_9CRUS</name>
<keyword evidence="2" id="KW-0472">Membrane</keyword>
<evidence type="ECO:0000256" key="1">
    <source>
        <dbReference type="SAM" id="MobiDB-lite"/>
    </source>
</evidence>
<accession>A0A5N5T4E5</accession>
<sequence>ERWKKSISEKFRNERDRIDSSTLPVALFNKLKSKKRQKSSNDEMESSSKKKKGLQNLKFNIEKKLIVTDMCNDTGRWIKMMKKREATEVSLEVESTSPHSSFIIYIIFYVLKLNIEVIHLWLVKKSFWSHNFKLPSFGFATVKMKNGGTLRKSEQSTILKAIFQEVVNFHGVL</sequence>
<organism evidence="3 4">
    <name type="scientific">Armadillidium nasatum</name>
    <dbReference type="NCBI Taxonomy" id="96803"/>
    <lineage>
        <taxon>Eukaryota</taxon>
        <taxon>Metazoa</taxon>
        <taxon>Ecdysozoa</taxon>
        <taxon>Arthropoda</taxon>
        <taxon>Crustacea</taxon>
        <taxon>Multicrustacea</taxon>
        <taxon>Malacostraca</taxon>
        <taxon>Eumalacostraca</taxon>
        <taxon>Peracarida</taxon>
        <taxon>Isopoda</taxon>
        <taxon>Oniscidea</taxon>
        <taxon>Crinocheta</taxon>
        <taxon>Armadillidiidae</taxon>
        <taxon>Armadillidium</taxon>
    </lineage>
</organism>
<evidence type="ECO:0000313" key="3">
    <source>
        <dbReference type="EMBL" id="KAB7500838.1"/>
    </source>
</evidence>
<protein>
    <submittedName>
        <fullName evidence="3">Uncharacterized protein</fullName>
    </submittedName>
</protein>
<dbReference type="Proteomes" id="UP000326759">
    <property type="component" value="Unassembled WGS sequence"/>
</dbReference>
<dbReference type="EMBL" id="SEYY01012444">
    <property type="protein sequence ID" value="KAB7500838.1"/>
    <property type="molecule type" value="Genomic_DNA"/>
</dbReference>
<keyword evidence="4" id="KW-1185">Reference proteome</keyword>
<evidence type="ECO:0000313" key="4">
    <source>
        <dbReference type="Proteomes" id="UP000326759"/>
    </source>
</evidence>
<keyword evidence="2" id="KW-1133">Transmembrane helix</keyword>
<feature type="non-terminal residue" evidence="3">
    <location>
        <position position="1"/>
    </location>
</feature>
<comment type="caution">
    <text evidence="3">The sequence shown here is derived from an EMBL/GenBank/DDBJ whole genome shotgun (WGS) entry which is preliminary data.</text>
</comment>
<gene>
    <name evidence="3" type="ORF">Anas_13127</name>
</gene>
<keyword evidence="2" id="KW-0812">Transmembrane</keyword>
<dbReference type="AlphaFoldDB" id="A0A5N5T4E5"/>
<evidence type="ECO:0000256" key="2">
    <source>
        <dbReference type="SAM" id="Phobius"/>
    </source>
</evidence>